<dbReference type="PANTHER" id="PTHR12241">
    <property type="entry name" value="TUBULIN POLYGLUTAMYLASE"/>
    <property type="match status" value="1"/>
</dbReference>
<gene>
    <name evidence="4" type="ORF">M9458_024037</name>
</gene>
<reference evidence="4 5" key="1">
    <citation type="submission" date="2024-05" db="EMBL/GenBank/DDBJ databases">
        <title>Genome sequencing and assembly of Indian major carp, Cirrhinus mrigala (Hamilton, 1822).</title>
        <authorList>
            <person name="Mohindra V."/>
            <person name="Chowdhury L.M."/>
            <person name="Lal K."/>
            <person name="Jena J.K."/>
        </authorList>
    </citation>
    <scope>NUCLEOTIDE SEQUENCE [LARGE SCALE GENOMIC DNA]</scope>
    <source>
        <strain evidence="4">CM1030</strain>
        <tissue evidence="4">Blood</tissue>
    </source>
</reference>
<dbReference type="EMBL" id="JAMKFB020000011">
    <property type="protein sequence ID" value="KAL0181631.1"/>
    <property type="molecule type" value="Genomic_DNA"/>
</dbReference>
<dbReference type="AlphaFoldDB" id="A0ABD0Q681"/>
<evidence type="ECO:0000313" key="4">
    <source>
        <dbReference type="EMBL" id="KAL0181631.1"/>
    </source>
</evidence>
<evidence type="ECO:0000256" key="2">
    <source>
        <dbReference type="ARBA" id="ARBA00022741"/>
    </source>
</evidence>
<accession>A0ABD0Q681</accession>
<dbReference type="Gene3D" id="3.30.470.20">
    <property type="entry name" value="ATP-grasp fold, B domain"/>
    <property type="match status" value="1"/>
</dbReference>
<keyword evidence="2" id="KW-0547">Nucleotide-binding</keyword>
<dbReference type="Pfam" id="PF03133">
    <property type="entry name" value="TTL"/>
    <property type="match status" value="1"/>
</dbReference>
<dbReference type="Proteomes" id="UP001529510">
    <property type="component" value="Unassembled WGS sequence"/>
</dbReference>
<dbReference type="PROSITE" id="PS51221">
    <property type="entry name" value="TTL"/>
    <property type="match status" value="1"/>
</dbReference>
<keyword evidence="1" id="KW-0436">Ligase</keyword>
<feature type="non-terminal residue" evidence="4">
    <location>
        <position position="72"/>
    </location>
</feature>
<name>A0ABD0Q681_CIRMR</name>
<dbReference type="PANTHER" id="PTHR12241:SF147">
    <property type="entry name" value="TUBULIN POLYGLUTAMYLASE TTLL7"/>
    <property type="match status" value="1"/>
</dbReference>
<evidence type="ECO:0000256" key="1">
    <source>
        <dbReference type="ARBA" id="ARBA00022598"/>
    </source>
</evidence>
<organism evidence="4 5">
    <name type="scientific">Cirrhinus mrigala</name>
    <name type="common">Mrigala</name>
    <dbReference type="NCBI Taxonomy" id="683832"/>
    <lineage>
        <taxon>Eukaryota</taxon>
        <taxon>Metazoa</taxon>
        <taxon>Chordata</taxon>
        <taxon>Craniata</taxon>
        <taxon>Vertebrata</taxon>
        <taxon>Euteleostomi</taxon>
        <taxon>Actinopterygii</taxon>
        <taxon>Neopterygii</taxon>
        <taxon>Teleostei</taxon>
        <taxon>Ostariophysi</taxon>
        <taxon>Cypriniformes</taxon>
        <taxon>Cyprinidae</taxon>
        <taxon>Labeoninae</taxon>
        <taxon>Labeonini</taxon>
        <taxon>Cirrhinus</taxon>
    </lineage>
</organism>
<comment type="caution">
    <text evidence="4">The sequence shown here is derived from an EMBL/GenBank/DDBJ whole genome shotgun (WGS) entry which is preliminary data.</text>
</comment>
<dbReference type="GO" id="GO:0016874">
    <property type="term" value="F:ligase activity"/>
    <property type="evidence" value="ECO:0007669"/>
    <property type="project" value="UniProtKB-KW"/>
</dbReference>
<feature type="non-terminal residue" evidence="4">
    <location>
        <position position="1"/>
    </location>
</feature>
<protein>
    <submittedName>
        <fullName evidence="4">Uncharacterized protein</fullName>
    </submittedName>
</protein>
<keyword evidence="5" id="KW-1185">Reference proteome</keyword>
<evidence type="ECO:0000256" key="3">
    <source>
        <dbReference type="ARBA" id="ARBA00022840"/>
    </source>
</evidence>
<dbReference type="InterPro" id="IPR004344">
    <property type="entry name" value="TTL/TTLL_fam"/>
</dbReference>
<evidence type="ECO:0000313" key="5">
    <source>
        <dbReference type="Proteomes" id="UP001529510"/>
    </source>
</evidence>
<dbReference type="GO" id="GO:0005524">
    <property type="term" value="F:ATP binding"/>
    <property type="evidence" value="ECO:0007669"/>
    <property type="project" value="UniProtKB-KW"/>
</dbReference>
<keyword evidence="3" id="KW-0067">ATP-binding</keyword>
<sequence>ISLIRNCEKLPVQDHFIVQEYLDKPFLMEGYKFDLRFYILVTSCDPLRVFLYNDGLVRMGTEKYHTPNESNL</sequence>
<proteinExistence type="predicted"/>